<evidence type="ECO:0000259" key="1">
    <source>
        <dbReference type="Pfam" id="PF08350"/>
    </source>
</evidence>
<dbReference type="InterPro" id="IPR057527">
    <property type="entry name" value="HVO_A0261-like_N"/>
</dbReference>
<organism evidence="3 4">
    <name type="scientific">Halorubrum rubrum</name>
    <dbReference type="NCBI Taxonomy" id="1126240"/>
    <lineage>
        <taxon>Archaea</taxon>
        <taxon>Methanobacteriati</taxon>
        <taxon>Methanobacteriota</taxon>
        <taxon>Stenosarchaea group</taxon>
        <taxon>Halobacteria</taxon>
        <taxon>Halobacteriales</taxon>
        <taxon>Haloferacaceae</taxon>
        <taxon>Halorubrum</taxon>
    </lineage>
</organism>
<proteinExistence type="predicted"/>
<gene>
    <name evidence="3" type="ORF">ACFPM1_13885</name>
</gene>
<dbReference type="Pfam" id="PF08350">
    <property type="entry name" value="FilR1_middle"/>
    <property type="match status" value="1"/>
</dbReference>
<accession>A0ABD5R4Q7</accession>
<sequence length="270" mass="29533">MASDSGHDDAQYLAGSTVRIAILRALDRKPRRPAALTDAVDATRTTVQRILAGFRERRWVVKRDGAYHVTPTGERVHGAYEDLLSEIDRADRYGRFAADLERAGADFPAAGLETGDLTAATDRDPLAALDRVVELIRTWRGSDVRAVSPIVTSQYNEAAGAALDAGAEIELIIDREVLETSLAEFGPATDRALSDGNTTVSVSSDPIEYGLFRYDDVACVVAYDEHNNPRCVFESTDETVVQWVDERFETLTEQAVPLSAVVQESSATRE</sequence>
<dbReference type="InterPro" id="IPR036388">
    <property type="entry name" value="WH-like_DNA-bd_sf"/>
</dbReference>
<dbReference type="RefSeq" id="WP_256412447.1">
    <property type="nucleotide sequence ID" value="NZ_JANHDM010000010.1"/>
</dbReference>
<dbReference type="Gene3D" id="1.10.10.10">
    <property type="entry name" value="Winged helix-like DNA-binding domain superfamily/Winged helix DNA-binding domain"/>
    <property type="match status" value="1"/>
</dbReference>
<dbReference type="InterPro" id="IPR036390">
    <property type="entry name" value="WH_DNA-bd_sf"/>
</dbReference>
<dbReference type="Pfam" id="PF25213">
    <property type="entry name" value="HVO_A0261_N"/>
    <property type="match status" value="1"/>
</dbReference>
<feature type="domain" description="Methanogenesis regulatory protein FilR1 middle" evidence="1">
    <location>
        <begin position="125"/>
        <end position="253"/>
    </location>
</feature>
<dbReference type="SUPFAM" id="SSF46785">
    <property type="entry name" value="Winged helix' DNA-binding domain"/>
    <property type="match status" value="1"/>
</dbReference>
<feature type="domain" description="HVO-A0261-like N-terminal" evidence="2">
    <location>
        <begin position="7"/>
        <end position="92"/>
    </location>
</feature>
<evidence type="ECO:0000313" key="3">
    <source>
        <dbReference type="EMBL" id="MFC5279841.1"/>
    </source>
</evidence>
<dbReference type="InterPro" id="IPR013561">
    <property type="entry name" value="FilR1_middle_dom"/>
</dbReference>
<protein>
    <submittedName>
        <fullName evidence="3">Helix-turn-helix transcriptional regulator</fullName>
    </submittedName>
</protein>
<evidence type="ECO:0000313" key="4">
    <source>
        <dbReference type="Proteomes" id="UP001596118"/>
    </source>
</evidence>
<dbReference type="EMBL" id="JBHSKY010000016">
    <property type="protein sequence ID" value="MFC5279841.1"/>
    <property type="molecule type" value="Genomic_DNA"/>
</dbReference>
<dbReference type="Proteomes" id="UP001596118">
    <property type="component" value="Unassembled WGS sequence"/>
</dbReference>
<reference evidence="3 4" key="1">
    <citation type="journal article" date="2019" name="Int. J. Syst. Evol. Microbiol.">
        <title>The Global Catalogue of Microorganisms (GCM) 10K type strain sequencing project: providing services to taxonomists for standard genome sequencing and annotation.</title>
        <authorList>
            <consortium name="The Broad Institute Genomics Platform"/>
            <consortium name="The Broad Institute Genome Sequencing Center for Infectious Disease"/>
            <person name="Wu L."/>
            <person name="Ma J."/>
        </authorList>
    </citation>
    <scope>NUCLEOTIDE SEQUENCE [LARGE SCALE GENOMIC DNA]</scope>
    <source>
        <strain evidence="3 4">CGMCC 1.12124</strain>
    </source>
</reference>
<dbReference type="AlphaFoldDB" id="A0ABD5R4Q7"/>
<comment type="caution">
    <text evidence="3">The sequence shown here is derived from an EMBL/GenBank/DDBJ whole genome shotgun (WGS) entry which is preliminary data.</text>
</comment>
<name>A0ABD5R4Q7_9EURY</name>
<evidence type="ECO:0000259" key="2">
    <source>
        <dbReference type="Pfam" id="PF25213"/>
    </source>
</evidence>
<keyword evidence="4" id="KW-1185">Reference proteome</keyword>